<dbReference type="Gene3D" id="1.10.10.60">
    <property type="entry name" value="Homeodomain-like"/>
    <property type="match status" value="1"/>
</dbReference>
<keyword evidence="6" id="KW-0539">Nucleus</keyword>
<dbReference type="InterPro" id="IPR001005">
    <property type="entry name" value="SANT/Myb"/>
</dbReference>
<dbReference type="InterPro" id="IPR006447">
    <property type="entry name" value="Myb_dom_plants"/>
</dbReference>
<evidence type="ECO:0000256" key="1">
    <source>
        <dbReference type="ARBA" id="ARBA00004123"/>
    </source>
</evidence>
<protein>
    <recommendedName>
        <fullName evidence="8">Myb-like domain-containing protein</fullName>
    </recommendedName>
</protein>
<evidence type="ECO:0000313" key="9">
    <source>
        <dbReference type="EMBL" id="KAJ8485520.1"/>
    </source>
</evidence>
<keyword evidence="4" id="KW-0805">Transcription regulation</keyword>
<comment type="caution">
    <text evidence="9">The sequence shown here is derived from an EMBL/GenBank/DDBJ whole genome shotgun (WGS) entry which is preliminary data.</text>
</comment>
<keyword evidence="10" id="KW-1185">Reference proteome</keyword>
<proteinExistence type="predicted"/>
<sequence length="355" mass="39921">MELFSSQPDLSLQISPPDMTPASGCRKPDEDMDLGFMRSNSMTTALMEKAESNTSEVSLAARSASVSTTTSNTTLLLHPLPHHHHHHLHFHHHHHHHPLLHQGYHQDLSLLRPIRGIPVYQNPPTLPLMPPYQQQQQQLLCDSSPSTDFNHFATTQGLSRSRYWPSRFPIKRSMRGPRMRWTSALHARFVHAVELLGGHERATPKSVLELMDVKDLTLAHVKSHLQMYRSVKNTDRPTNPSAVQSDGFENRSFGEVSDDNLVEVQNLQNSESSTHNGRPDAHHGIDQAGPWSHSSSWGSFSDDLVSDSTTNGSMESFKEMPSERFEMYCDLNSPCLSGTTSQSRLNLDITLGRPH</sequence>
<dbReference type="SUPFAM" id="SSF46689">
    <property type="entry name" value="Homeodomain-like"/>
    <property type="match status" value="1"/>
</dbReference>
<organism evidence="9 10">
    <name type="scientific">Ensete ventricosum</name>
    <name type="common">Abyssinian banana</name>
    <name type="synonym">Musa ensete</name>
    <dbReference type="NCBI Taxonomy" id="4639"/>
    <lineage>
        <taxon>Eukaryota</taxon>
        <taxon>Viridiplantae</taxon>
        <taxon>Streptophyta</taxon>
        <taxon>Embryophyta</taxon>
        <taxon>Tracheophyta</taxon>
        <taxon>Spermatophyta</taxon>
        <taxon>Magnoliopsida</taxon>
        <taxon>Liliopsida</taxon>
        <taxon>Zingiberales</taxon>
        <taxon>Musaceae</taxon>
        <taxon>Ensete</taxon>
    </lineage>
</organism>
<dbReference type="GO" id="GO:0006355">
    <property type="term" value="P:regulation of DNA-templated transcription"/>
    <property type="evidence" value="ECO:0007669"/>
    <property type="project" value="InterPro"/>
</dbReference>
<evidence type="ECO:0000256" key="7">
    <source>
        <dbReference type="SAM" id="MobiDB-lite"/>
    </source>
</evidence>
<name>A0AAV8R0Z3_ENSVE</name>
<feature type="domain" description="Myb-like" evidence="8">
    <location>
        <begin position="178"/>
        <end position="229"/>
    </location>
</feature>
<dbReference type="FunFam" id="1.10.10.60:FF:000002">
    <property type="entry name" value="Myb family transcription factor"/>
    <property type="match status" value="1"/>
</dbReference>
<comment type="subcellular location">
    <subcellularLocation>
        <location evidence="1">Nucleus</location>
    </subcellularLocation>
</comment>
<dbReference type="InterPro" id="IPR009057">
    <property type="entry name" value="Homeodomain-like_sf"/>
</dbReference>
<reference evidence="9 10" key="1">
    <citation type="submission" date="2022-12" db="EMBL/GenBank/DDBJ databases">
        <title>Chromosome-scale assembly of the Ensete ventricosum genome.</title>
        <authorList>
            <person name="Dussert Y."/>
            <person name="Stocks J."/>
            <person name="Wendawek A."/>
            <person name="Woldeyes F."/>
            <person name="Nichols R.A."/>
            <person name="Borrell J.S."/>
        </authorList>
    </citation>
    <scope>NUCLEOTIDE SEQUENCE [LARGE SCALE GENOMIC DNA]</scope>
    <source>
        <strain evidence="10">cv. Maze</strain>
        <tissue evidence="9">Seeds</tissue>
    </source>
</reference>
<dbReference type="AlphaFoldDB" id="A0AAV8R0Z3"/>
<dbReference type="Proteomes" id="UP001222027">
    <property type="component" value="Unassembled WGS sequence"/>
</dbReference>
<dbReference type="Pfam" id="PF00249">
    <property type="entry name" value="Myb_DNA-binding"/>
    <property type="match status" value="1"/>
</dbReference>
<feature type="region of interest" description="Disordered" evidence="7">
    <location>
        <begin position="1"/>
        <end position="29"/>
    </location>
</feature>
<dbReference type="NCBIfam" id="TIGR01557">
    <property type="entry name" value="myb_SHAQKYF"/>
    <property type="match status" value="1"/>
</dbReference>
<evidence type="ECO:0000313" key="10">
    <source>
        <dbReference type="Proteomes" id="UP001222027"/>
    </source>
</evidence>
<dbReference type="GO" id="GO:0000976">
    <property type="term" value="F:transcription cis-regulatory region binding"/>
    <property type="evidence" value="ECO:0007669"/>
    <property type="project" value="InterPro"/>
</dbReference>
<evidence type="ECO:0000256" key="4">
    <source>
        <dbReference type="ARBA" id="ARBA00023015"/>
    </source>
</evidence>
<keyword evidence="5" id="KW-0804">Transcription</keyword>
<dbReference type="GO" id="GO:0010158">
    <property type="term" value="P:abaxial cell fate specification"/>
    <property type="evidence" value="ECO:0007669"/>
    <property type="project" value="InterPro"/>
</dbReference>
<dbReference type="PANTHER" id="PTHR31496">
    <property type="entry name" value="TRANSCRIPTION FACTOR KAN2-RELATED"/>
    <property type="match status" value="1"/>
</dbReference>
<gene>
    <name evidence="9" type="ORF">OPV22_018005</name>
</gene>
<feature type="region of interest" description="Disordered" evidence="7">
    <location>
        <begin position="269"/>
        <end position="294"/>
    </location>
</feature>
<dbReference type="EMBL" id="JAQQAF010000005">
    <property type="protein sequence ID" value="KAJ8485520.1"/>
    <property type="molecule type" value="Genomic_DNA"/>
</dbReference>
<evidence type="ECO:0000259" key="8">
    <source>
        <dbReference type="Pfam" id="PF00249"/>
    </source>
</evidence>
<keyword evidence="3" id="KW-0221">Differentiation</keyword>
<evidence type="ECO:0000256" key="6">
    <source>
        <dbReference type="ARBA" id="ARBA00023242"/>
    </source>
</evidence>
<evidence type="ECO:0000256" key="2">
    <source>
        <dbReference type="ARBA" id="ARBA00022473"/>
    </source>
</evidence>
<evidence type="ECO:0000256" key="5">
    <source>
        <dbReference type="ARBA" id="ARBA00023163"/>
    </source>
</evidence>
<feature type="compositionally biased region" description="Polar residues" evidence="7">
    <location>
        <begin position="1"/>
        <end position="14"/>
    </location>
</feature>
<accession>A0AAV8R0Z3</accession>
<feature type="region of interest" description="Disordered" evidence="7">
    <location>
        <begin position="229"/>
        <end position="252"/>
    </location>
</feature>
<keyword evidence="2" id="KW-0217">Developmental protein</keyword>
<dbReference type="PANTHER" id="PTHR31496:SF25">
    <property type="entry name" value="TRANSCRIPTION FACTOR KAN3-RELATED"/>
    <property type="match status" value="1"/>
</dbReference>
<dbReference type="InterPro" id="IPR044847">
    <property type="entry name" value="KAN_fam"/>
</dbReference>
<evidence type="ECO:0000256" key="3">
    <source>
        <dbReference type="ARBA" id="ARBA00022782"/>
    </source>
</evidence>
<dbReference type="GO" id="GO:0005634">
    <property type="term" value="C:nucleus"/>
    <property type="evidence" value="ECO:0007669"/>
    <property type="project" value="UniProtKB-SubCell"/>
</dbReference>